<dbReference type="InterPro" id="IPR050807">
    <property type="entry name" value="TransReg_Diox_bact_type"/>
</dbReference>
<evidence type="ECO:0000313" key="5">
    <source>
        <dbReference type="Proteomes" id="UP000650424"/>
    </source>
</evidence>
<dbReference type="InterPro" id="IPR010982">
    <property type="entry name" value="Lambda_DNA-bd_dom_sf"/>
</dbReference>
<reference evidence="4 5" key="1">
    <citation type="submission" date="2020-08" db="EMBL/GenBank/DDBJ databases">
        <title>Novel species isolated from subtropical streams in China.</title>
        <authorList>
            <person name="Lu H."/>
        </authorList>
    </citation>
    <scope>NUCLEOTIDE SEQUENCE [LARGE SCALE GENOMIC DNA]</scope>
    <source>
        <strain evidence="4 5">CY18W</strain>
    </source>
</reference>
<dbReference type="SMART" id="SM00530">
    <property type="entry name" value="HTH_XRE"/>
    <property type="match status" value="1"/>
</dbReference>
<dbReference type="Proteomes" id="UP000650424">
    <property type="component" value="Unassembled WGS sequence"/>
</dbReference>
<dbReference type="PANTHER" id="PTHR46797:SF1">
    <property type="entry name" value="METHYLPHOSPHONATE SYNTHASE"/>
    <property type="match status" value="1"/>
</dbReference>
<dbReference type="RefSeq" id="WP_186950898.1">
    <property type="nucleotide sequence ID" value="NZ_JACOGF010000024.1"/>
</dbReference>
<dbReference type="SUPFAM" id="SSF47413">
    <property type="entry name" value="lambda repressor-like DNA-binding domains"/>
    <property type="match status" value="1"/>
</dbReference>
<feature type="region of interest" description="Disordered" evidence="2">
    <location>
        <begin position="1"/>
        <end position="36"/>
    </location>
</feature>
<keyword evidence="5" id="KW-1185">Reference proteome</keyword>
<sequence>MPSTTSTTKPRASSKRQPPKTKTVPASETVESESKKQVRSDVAVMLGKSLKALRIARDLSQEQLAGEAELDRTYISTLERGLTNPTILTLSTICFCLKISLSELLAPVTENLKPSWADPDGYRRRTNQAMPDRIEKRIRLK</sequence>
<feature type="compositionally biased region" description="Polar residues" evidence="2">
    <location>
        <begin position="1"/>
        <end position="11"/>
    </location>
</feature>
<organism evidence="4 5">
    <name type="scientific">Undibacterium hunanense</name>
    <dbReference type="NCBI Taxonomy" id="2762292"/>
    <lineage>
        <taxon>Bacteria</taxon>
        <taxon>Pseudomonadati</taxon>
        <taxon>Pseudomonadota</taxon>
        <taxon>Betaproteobacteria</taxon>
        <taxon>Burkholderiales</taxon>
        <taxon>Oxalobacteraceae</taxon>
        <taxon>Undibacterium</taxon>
    </lineage>
</organism>
<evidence type="ECO:0000256" key="2">
    <source>
        <dbReference type="SAM" id="MobiDB-lite"/>
    </source>
</evidence>
<dbReference type="PROSITE" id="PS50943">
    <property type="entry name" value="HTH_CROC1"/>
    <property type="match status" value="1"/>
</dbReference>
<evidence type="ECO:0000259" key="3">
    <source>
        <dbReference type="PROSITE" id="PS50943"/>
    </source>
</evidence>
<evidence type="ECO:0000313" key="4">
    <source>
        <dbReference type="EMBL" id="MBC3921064.1"/>
    </source>
</evidence>
<evidence type="ECO:0000256" key="1">
    <source>
        <dbReference type="ARBA" id="ARBA00023125"/>
    </source>
</evidence>
<dbReference type="Pfam" id="PF01381">
    <property type="entry name" value="HTH_3"/>
    <property type="match status" value="1"/>
</dbReference>
<gene>
    <name evidence="4" type="ORF">H8L32_26615</name>
</gene>
<dbReference type="PANTHER" id="PTHR46797">
    <property type="entry name" value="HTH-TYPE TRANSCRIPTIONAL REGULATOR"/>
    <property type="match status" value="1"/>
</dbReference>
<dbReference type="Gene3D" id="1.10.260.40">
    <property type="entry name" value="lambda repressor-like DNA-binding domains"/>
    <property type="match status" value="1"/>
</dbReference>
<feature type="domain" description="HTH cro/C1-type" evidence="3">
    <location>
        <begin position="50"/>
        <end position="104"/>
    </location>
</feature>
<keyword evidence="1" id="KW-0238">DNA-binding</keyword>
<protein>
    <submittedName>
        <fullName evidence="4">Helix-turn-helix transcriptional regulator</fullName>
    </submittedName>
</protein>
<proteinExistence type="predicted"/>
<name>A0ABR6ZZ00_9BURK</name>
<dbReference type="InterPro" id="IPR001387">
    <property type="entry name" value="Cro/C1-type_HTH"/>
</dbReference>
<dbReference type="EMBL" id="JACOGF010000024">
    <property type="protein sequence ID" value="MBC3921064.1"/>
    <property type="molecule type" value="Genomic_DNA"/>
</dbReference>
<comment type="caution">
    <text evidence="4">The sequence shown here is derived from an EMBL/GenBank/DDBJ whole genome shotgun (WGS) entry which is preliminary data.</text>
</comment>
<accession>A0ABR6ZZ00</accession>
<dbReference type="CDD" id="cd00093">
    <property type="entry name" value="HTH_XRE"/>
    <property type="match status" value="1"/>
</dbReference>